<evidence type="ECO:0000313" key="2">
    <source>
        <dbReference type="EMBL" id="GFG36998.1"/>
    </source>
</evidence>
<dbReference type="PANTHER" id="PTHR12069:SF0">
    <property type="entry name" value="DNA-DIRECTED RNA POLYMERASE III SUBUNIT RPC5"/>
    <property type="match status" value="1"/>
</dbReference>
<proteinExistence type="predicted"/>
<protein>
    <recommendedName>
        <fullName evidence="4">DNA-directed RNA polymerase III subunit RPC5</fullName>
    </recommendedName>
</protein>
<feature type="compositionally biased region" description="Basic residues" evidence="1">
    <location>
        <begin position="265"/>
        <end position="275"/>
    </location>
</feature>
<dbReference type="OrthoDB" id="340681at2759"/>
<feature type="region of interest" description="Disordered" evidence="1">
    <location>
        <begin position="235"/>
        <end position="328"/>
    </location>
</feature>
<dbReference type="Proteomes" id="UP000502823">
    <property type="component" value="Unassembled WGS sequence"/>
</dbReference>
<dbReference type="PANTHER" id="PTHR12069">
    <property type="entry name" value="DNA-DIRECTED RNA POLYMERASES III 80 KDA POLYPEPTIDE RNA POLYMERASE III SUBUNIT 5"/>
    <property type="match status" value="1"/>
</dbReference>
<feature type="compositionally biased region" description="Basic residues" evidence="1">
    <location>
        <begin position="306"/>
        <end position="315"/>
    </location>
</feature>
<accession>A0A6L2Q2G2</accession>
<comment type="caution">
    <text evidence="2">The sequence shown here is derived from an EMBL/GenBank/DDBJ whole genome shotgun (WGS) entry which is preliminary data.</text>
</comment>
<dbReference type="GO" id="GO:0005666">
    <property type="term" value="C:RNA polymerase III complex"/>
    <property type="evidence" value="ECO:0007669"/>
    <property type="project" value="TreeGrafter"/>
</dbReference>
<name>A0A6L2Q2G2_COPFO</name>
<gene>
    <name evidence="2" type="ORF">Cfor_07075</name>
</gene>
<organism evidence="2 3">
    <name type="scientific">Coptotermes formosanus</name>
    <name type="common">Formosan subterranean termite</name>
    <dbReference type="NCBI Taxonomy" id="36987"/>
    <lineage>
        <taxon>Eukaryota</taxon>
        <taxon>Metazoa</taxon>
        <taxon>Ecdysozoa</taxon>
        <taxon>Arthropoda</taxon>
        <taxon>Hexapoda</taxon>
        <taxon>Insecta</taxon>
        <taxon>Pterygota</taxon>
        <taxon>Neoptera</taxon>
        <taxon>Polyneoptera</taxon>
        <taxon>Dictyoptera</taxon>
        <taxon>Blattodea</taxon>
        <taxon>Blattoidea</taxon>
        <taxon>Termitoidae</taxon>
        <taxon>Rhinotermitidae</taxon>
        <taxon>Coptotermes</taxon>
    </lineage>
</organism>
<dbReference type="AlphaFoldDB" id="A0A6L2Q2G2"/>
<dbReference type="EMBL" id="BLKM01000665">
    <property type="protein sequence ID" value="GFG36998.1"/>
    <property type="molecule type" value="Genomic_DNA"/>
</dbReference>
<keyword evidence="3" id="KW-1185">Reference proteome</keyword>
<dbReference type="FunCoup" id="A0A6L2Q2G2">
    <property type="interactions" value="1331"/>
</dbReference>
<dbReference type="Pfam" id="PF04801">
    <property type="entry name" value="RPC5"/>
    <property type="match status" value="1"/>
</dbReference>
<evidence type="ECO:0000313" key="3">
    <source>
        <dbReference type="Proteomes" id="UP000502823"/>
    </source>
</evidence>
<reference evidence="3" key="1">
    <citation type="submission" date="2020-01" db="EMBL/GenBank/DDBJ databases">
        <title>Draft genome sequence of the Termite Coptotermes fromosanus.</title>
        <authorList>
            <person name="Itakura S."/>
            <person name="Yosikawa Y."/>
            <person name="Umezawa K."/>
        </authorList>
    </citation>
    <scope>NUCLEOTIDE SEQUENCE [LARGE SCALE GENOMIC DNA]</scope>
</reference>
<dbReference type="InterPro" id="IPR006886">
    <property type="entry name" value="RNA_pol_III_Rpc5"/>
</dbReference>
<sequence length="328" mass="37390">MHKGGSGRQQTRTEKPQCQNGCKRLERGKLYCTKVDERVNELSLGVTEYMKYLVPVEEMELAAASSDIMSRSSLTQLPAVEQVRTLLREAKLLQFSQLATLLEMNADTASLLRIVQQVAVLVQGNWVVRSDILYPKDTSSNISGVPAELMCRGRDYILYLFTQNRHVDRRSVSSLIRLPSEEIREILEQISTLRVKKGWELRLPFDKDFVSRYPDVVQRQQMWWDAKHKQLLEALKEGSTGKSRRKSNRDSSISDNELSGDSRPSPKRNQRRRANHKESFSSDNESGAESGLGMKQPQNNCAVKAKAPRRTKKQNIPKATLKVEPMET</sequence>
<feature type="compositionally biased region" description="Polar residues" evidence="1">
    <location>
        <begin position="250"/>
        <end position="259"/>
    </location>
</feature>
<evidence type="ECO:0000256" key="1">
    <source>
        <dbReference type="SAM" id="MobiDB-lite"/>
    </source>
</evidence>
<dbReference type="InParanoid" id="A0A6L2Q2G2"/>
<dbReference type="GO" id="GO:0042797">
    <property type="term" value="P:tRNA transcription by RNA polymerase III"/>
    <property type="evidence" value="ECO:0007669"/>
    <property type="project" value="TreeGrafter"/>
</dbReference>
<evidence type="ECO:0008006" key="4">
    <source>
        <dbReference type="Google" id="ProtNLM"/>
    </source>
</evidence>